<reference evidence="3 4" key="1">
    <citation type="submission" date="2024-02" db="EMBL/GenBank/DDBJ databases">
        <title>Lysobacter Genome Sequencing and Mining.</title>
        <authorList>
            <person name="Bierman J."/>
            <person name="Walker M.C."/>
        </authorList>
    </citation>
    <scope>NUCLEOTIDE SEQUENCE [LARGE SCALE GENOMIC DNA]</scope>
    <source>
        <strain evidence="3 4">PB6250</strain>
    </source>
</reference>
<name>A0ABU8D106_9GAMM</name>
<dbReference type="SUPFAM" id="SSF102405">
    <property type="entry name" value="MCP/YpsA-like"/>
    <property type="match status" value="1"/>
</dbReference>
<accession>A0ABU8D106</accession>
<organism evidence="3 4">
    <name type="scientific">Lysobacter firmicutimachus</name>
    <dbReference type="NCBI Taxonomy" id="1792846"/>
    <lineage>
        <taxon>Bacteria</taxon>
        <taxon>Pseudomonadati</taxon>
        <taxon>Pseudomonadota</taxon>
        <taxon>Gammaproteobacteria</taxon>
        <taxon>Lysobacterales</taxon>
        <taxon>Lysobacteraceae</taxon>
        <taxon>Lysobacter</taxon>
    </lineage>
</organism>
<keyword evidence="4" id="KW-1185">Reference proteome</keyword>
<dbReference type="PANTHER" id="PTHR43022:SF1">
    <property type="entry name" value="PROTEIN SMF"/>
    <property type="match status" value="1"/>
</dbReference>
<comment type="similarity">
    <text evidence="1">Belongs to the DprA/Smf family.</text>
</comment>
<dbReference type="Proteomes" id="UP001387215">
    <property type="component" value="Unassembled WGS sequence"/>
</dbReference>
<dbReference type="PANTHER" id="PTHR43022">
    <property type="entry name" value="PROTEIN SMF"/>
    <property type="match status" value="1"/>
</dbReference>
<dbReference type="InterPro" id="IPR003488">
    <property type="entry name" value="DprA"/>
</dbReference>
<gene>
    <name evidence="3" type="ORF">V2J18_03965</name>
</gene>
<dbReference type="RefSeq" id="WP_336131055.1">
    <property type="nucleotide sequence ID" value="NZ_JBANDL010000002.1"/>
</dbReference>
<evidence type="ECO:0000313" key="3">
    <source>
        <dbReference type="EMBL" id="MEI2453832.1"/>
    </source>
</evidence>
<evidence type="ECO:0000259" key="2">
    <source>
        <dbReference type="Pfam" id="PF02481"/>
    </source>
</evidence>
<sequence length="317" mass="33941">MLANSLIADGAHSSLLEGVFTAPPIEPRAEMCAYESLWLGQGAWFANIATLFRNHPGAVPSELVPSAEIDSIWSRLKGSLGDQLEDVGIRVNGAGEYPAKLRDADHPIELVYFRGDWSLVDTPCVAIVGTRSPSDEGAANAGRIAKALVREGFTVVSGLARGIDAAAHRAAISAGGRTIAVIGTPLSEVYPKENAALQAQIAEQHLVISQVPFLRYSQQHYKANSLFFPARNVTMSALTQATIIVEAGNTSGTLVQARAALNQGRKLFILESCFRDPKLTWPSKYQAQGAMRVQNVTQILEALKDETGGFDGSADKN</sequence>
<dbReference type="InterPro" id="IPR057666">
    <property type="entry name" value="DrpA_SLOG"/>
</dbReference>
<dbReference type="Gene3D" id="3.40.50.450">
    <property type="match status" value="1"/>
</dbReference>
<evidence type="ECO:0000313" key="4">
    <source>
        <dbReference type="Proteomes" id="UP001387215"/>
    </source>
</evidence>
<proteinExistence type="inferred from homology"/>
<comment type="caution">
    <text evidence="3">The sequence shown here is derived from an EMBL/GenBank/DDBJ whole genome shotgun (WGS) entry which is preliminary data.</text>
</comment>
<feature type="domain" description="Smf/DprA SLOG" evidence="2">
    <location>
        <begin position="94"/>
        <end position="303"/>
    </location>
</feature>
<protein>
    <submittedName>
        <fullName evidence="3">DNA-processing protein DprA</fullName>
    </submittedName>
</protein>
<dbReference type="EMBL" id="JBANDL010000002">
    <property type="protein sequence ID" value="MEI2453832.1"/>
    <property type="molecule type" value="Genomic_DNA"/>
</dbReference>
<dbReference type="Pfam" id="PF02481">
    <property type="entry name" value="DNA_processg_A"/>
    <property type="match status" value="1"/>
</dbReference>
<evidence type="ECO:0000256" key="1">
    <source>
        <dbReference type="ARBA" id="ARBA00006525"/>
    </source>
</evidence>